<feature type="region of interest" description="Disordered" evidence="2">
    <location>
        <begin position="631"/>
        <end position="651"/>
    </location>
</feature>
<dbReference type="GO" id="GO:0005096">
    <property type="term" value="F:GTPase activator activity"/>
    <property type="evidence" value="ECO:0007669"/>
    <property type="project" value="TreeGrafter"/>
</dbReference>
<evidence type="ECO:0000256" key="2">
    <source>
        <dbReference type="SAM" id="MobiDB-lite"/>
    </source>
</evidence>
<dbReference type="GO" id="GO:0005886">
    <property type="term" value="C:plasma membrane"/>
    <property type="evidence" value="ECO:0007669"/>
    <property type="project" value="TreeGrafter"/>
</dbReference>
<feature type="domain" description="F-BAR" evidence="4">
    <location>
        <begin position="5"/>
        <end position="352"/>
    </location>
</feature>
<dbReference type="SUPFAM" id="SSF48350">
    <property type="entry name" value="GTPase activation domain, GAP"/>
    <property type="match status" value="1"/>
</dbReference>
<keyword evidence="6" id="KW-1185">Reference proteome</keyword>
<dbReference type="Gene3D" id="1.10.555.10">
    <property type="entry name" value="Rho GTPase activation protein"/>
    <property type="match status" value="1"/>
</dbReference>
<organism evidence="5 6">
    <name type="scientific">Thamnidium elegans</name>
    <dbReference type="NCBI Taxonomy" id="101142"/>
    <lineage>
        <taxon>Eukaryota</taxon>
        <taxon>Fungi</taxon>
        <taxon>Fungi incertae sedis</taxon>
        <taxon>Mucoromycota</taxon>
        <taxon>Mucoromycotina</taxon>
        <taxon>Mucoromycetes</taxon>
        <taxon>Mucorales</taxon>
        <taxon>Mucorineae</taxon>
        <taxon>Mucoraceae</taxon>
        <taxon>Thamnidium</taxon>
    </lineage>
</organism>
<evidence type="ECO:0008006" key="7">
    <source>
        <dbReference type="Google" id="ProtNLM"/>
    </source>
</evidence>
<keyword evidence="1" id="KW-0175">Coiled coil</keyword>
<reference evidence="5" key="1">
    <citation type="submission" date="2021-01" db="EMBL/GenBank/DDBJ databases">
        <title>Metabolic potential, ecology and presence of endohyphal bacteria is reflected in genomic diversity of Mucoromycotina.</title>
        <authorList>
            <person name="Muszewska A."/>
            <person name="Okrasinska A."/>
            <person name="Steczkiewicz K."/>
            <person name="Drgas O."/>
            <person name="Orlowska M."/>
            <person name="Perlinska-Lenart U."/>
            <person name="Aleksandrzak-Piekarczyk T."/>
            <person name="Szatraj K."/>
            <person name="Zielenkiewicz U."/>
            <person name="Pilsyk S."/>
            <person name="Malc E."/>
            <person name="Mieczkowski P."/>
            <person name="Kruszewska J.S."/>
            <person name="Biernat P."/>
            <person name="Pawlowska J."/>
        </authorList>
    </citation>
    <scope>NUCLEOTIDE SEQUENCE</scope>
    <source>
        <strain evidence="5">WA0000018081</strain>
    </source>
</reference>
<dbReference type="EMBL" id="JAEPRE010000180">
    <property type="protein sequence ID" value="KAG2230860.1"/>
    <property type="molecule type" value="Genomic_DNA"/>
</dbReference>
<dbReference type="InterPro" id="IPR000198">
    <property type="entry name" value="RhoGAP_dom"/>
</dbReference>
<dbReference type="SUPFAM" id="SSF103657">
    <property type="entry name" value="BAR/IMD domain-like"/>
    <property type="match status" value="1"/>
</dbReference>
<evidence type="ECO:0000313" key="6">
    <source>
        <dbReference type="Proteomes" id="UP000613177"/>
    </source>
</evidence>
<evidence type="ECO:0000259" key="4">
    <source>
        <dbReference type="PROSITE" id="PS51741"/>
    </source>
</evidence>
<evidence type="ECO:0000256" key="1">
    <source>
        <dbReference type="PROSITE-ProRule" id="PRU01077"/>
    </source>
</evidence>
<name>A0A8H7SJB9_9FUNG</name>
<proteinExistence type="predicted"/>
<dbReference type="Pfam" id="PF00611">
    <property type="entry name" value="FCH"/>
    <property type="match status" value="1"/>
</dbReference>
<comment type="caution">
    <text evidence="5">The sequence shown here is derived from an EMBL/GenBank/DDBJ whole genome shotgun (WGS) entry which is preliminary data.</text>
</comment>
<dbReference type="SMART" id="SM00324">
    <property type="entry name" value="RhoGAP"/>
    <property type="match status" value="1"/>
</dbReference>
<dbReference type="Proteomes" id="UP000613177">
    <property type="component" value="Unassembled WGS sequence"/>
</dbReference>
<dbReference type="GO" id="GO:0005737">
    <property type="term" value="C:cytoplasm"/>
    <property type="evidence" value="ECO:0007669"/>
    <property type="project" value="TreeGrafter"/>
</dbReference>
<dbReference type="SMART" id="SM00055">
    <property type="entry name" value="FCH"/>
    <property type="match status" value="1"/>
</dbReference>
<feature type="domain" description="Rho-GAP" evidence="3">
    <location>
        <begin position="387"/>
        <end position="582"/>
    </location>
</feature>
<dbReference type="GO" id="GO:0007010">
    <property type="term" value="P:cytoskeleton organization"/>
    <property type="evidence" value="ECO:0007669"/>
    <property type="project" value="TreeGrafter"/>
</dbReference>
<dbReference type="PROSITE" id="PS51741">
    <property type="entry name" value="F_BAR"/>
    <property type="match status" value="1"/>
</dbReference>
<dbReference type="InterPro" id="IPR027267">
    <property type="entry name" value="AH/BAR_dom_sf"/>
</dbReference>
<dbReference type="AlphaFoldDB" id="A0A8H7SJB9"/>
<dbReference type="GO" id="GO:0000935">
    <property type="term" value="C:division septum"/>
    <property type="evidence" value="ECO:0007669"/>
    <property type="project" value="TreeGrafter"/>
</dbReference>
<evidence type="ECO:0000313" key="5">
    <source>
        <dbReference type="EMBL" id="KAG2230860.1"/>
    </source>
</evidence>
<dbReference type="Gene3D" id="1.20.1270.60">
    <property type="entry name" value="Arfaptin homology (AH) domain/BAR domain"/>
    <property type="match status" value="1"/>
</dbReference>
<dbReference type="PANTHER" id="PTHR23065">
    <property type="entry name" value="PROLINE-SERINE-THREONINE PHOSPHATASE INTERACTING PROTEIN 1"/>
    <property type="match status" value="1"/>
</dbReference>
<dbReference type="InterPro" id="IPR031160">
    <property type="entry name" value="F_BAR_dom"/>
</dbReference>
<gene>
    <name evidence="5" type="ORF">INT48_009241</name>
</gene>
<dbReference type="PROSITE" id="PS50238">
    <property type="entry name" value="RHOGAP"/>
    <property type="match status" value="1"/>
</dbReference>
<evidence type="ECO:0000259" key="3">
    <source>
        <dbReference type="PROSITE" id="PS50238"/>
    </source>
</evidence>
<accession>A0A8H7SJB9</accession>
<dbReference type="InterPro" id="IPR008936">
    <property type="entry name" value="Rho_GTPase_activation_prot"/>
</dbReference>
<dbReference type="InterPro" id="IPR001060">
    <property type="entry name" value="FCH_dom"/>
</dbReference>
<protein>
    <recommendedName>
        <fullName evidence="7">Rho-GAP domain-containing protein</fullName>
    </recommendedName>
</protein>
<sequence length="712" mass="82055">MPNQHPFQSSFWSPTSSIDIIPNFSLGFNVLHGKLSQSQSENKVIQEYIQERITAEKNHAQQLSSIIPTTHPFDTDIGGGLKRCFEVVYSESQESCKEHQIRAENLNTTALDPLIQFSNRYERIISQAKLTVETQMSQFDTVCKHMEQMKQYYQNRCKTLLVLQPDYRHTIKVGKLEFGTREDTCIWLQQELKDKTPRDKALTWLDTQSENDDANAMLQTLEQLEFLKIIDGLVEINSNNAPIGNPKGFAGFLGRWGNSGQQMKKEELVTEMLEADKNYRMAVEKVELMRTQIEQMLFVHYEEMEMLELERIQTIKHVFISVAASLSNTIPRSKETFDNMMLYQETLEPDKDVQFIVEQYRTGQYNPRPVLYENYFDGAAKDQLFGVPLDEITRTQSSLVPQLVSQGLSVIESAFLKLHDEEKRLVWTKCIPLDRIYEARAVINHGKFNQETLETFDILLLASLIRVYLMELPECLFTFELYEPCKLLYSSQAKQDKECRLVSISKLLATLPTSNYHTLKAMIQHFSRLIQQLEKEEKLSYELAKSFSYILMRPQIESKVSAHERNAQRLIQELIENFDIIFTEEACKAQQENWKRPSIIIASQSETKKSNSLDDGRASFTSSRRSSILSFMRTSQSTPTSSLTSKRNGAPLIIPMPSSSTLFEDPDEMVSSESSIVIQTPPSYVNHDYSKTNDHFVVDELASIDSFFEDED</sequence>
<dbReference type="GO" id="GO:0007264">
    <property type="term" value="P:small GTPase-mediated signal transduction"/>
    <property type="evidence" value="ECO:0007669"/>
    <property type="project" value="TreeGrafter"/>
</dbReference>
<dbReference type="Pfam" id="PF00620">
    <property type="entry name" value="RhoGAP"/>
    <property type="match status" value="1"/>
</dbReference>
<feature type="compositionally biased region" description="Low complexity" evidence="2">
    <location>
        <begin position="631"/>
        <end position="645"/>
    </location>
</feature>
<dbReference type="PANTHER" id="PTHR23065:SF17">
    <property type="entry name" value="RHO-GTPASE-ACTIVATING PROTEIN RGD2"/>
    <property type="match status" value="1"/>
</dbReference>